<proteinExistence type="predicted"/>
<keyword evidence="2" id="KW-1185">Reference proteome</keyword>
<evidence type="ECO:0000313" key="2">
    <source>
        <dbReference type="Proteomes" id="UP001159363"/>
    </source>
</evidence>
<comment type="caution">
    <text evidence="1">The sequence shown here is derived from an EMBL/GenBank/DDBJ whole genome shotgun (WGS) entry which is preliminary data.</text>
</comment>
<sequence>MAVKGEACHVCTMLKGRLTVSLWANRNCTDKLQPLIARNFQNHRYFPIIESLPMKYHILEYFLCTLDYAMGAHRRKIILFIDNHTKN</sequence>
<dbReference type="EMBL" id="JARBHB010000001">
    <property type="protein sequence ID" value="KAJ8895538.1"/>
    <property type="molecule type" value="Genomic_DNA"/>
</dbReference>
<protein>
    <submittedName>
        <fullName evidence="1">Uncharacterized protein</fullName>
    </submittedName>
</protein>
<dbReference type="Proteomes" id="UP001159363">
    <property type="component" value="Chromosome 1"/>
</dbReference>
<organism evidence="1 2">
    <name type="scientific">Dryococelus australis</name>
    <dbReference type="NCBI Taxonomy" id="614101"/>
    <lineage>
        <taxon>Eukaryota</taxon>
        <taxon>Metazoa</taxon>
        <taxon>Ecdysozoa</taxon>
        <taxon>Arthropoda</taxon>
        <taxon>Hexapoda</taxon>
        <taxon>Insecta</taxon>
        <taxon>Pterygota</taxon>
        <taxon>Neoptera</taxon>
        <taxon>Polyneoptera</taxon>
        <taxon>Phasmatodea</taxon>
        <taxon>Verophasmatodea</taxon>
        <taxon>Anareolatae</taxon>
        <taxon>Phasmatidae</taxon>
        <taxon>Eurycanthinae</taxon>
        <taxon>Dryococelus</taxon>
    </lineage>
</organism>
<reference evidence="1 2" key="1">
    <citation type="submission" date="2023-02" db="EMBL/GenBank/DDBJ databases">
        <title>LHISI_Scaffold_Assembly.</title>
        <authorList>
            <person name="Stuart O.P."/>
            <person name="Cleave R."/>
            <person name="Magrath M.J.L."/>
            <person name="Mikheyev A.S."/>
        </authorList>
    </citation>
    <scope>NUCLEOTIDE SEQUENCE [LARGE SCALE GENOMIC DNA]</scope>
    <source>
        <strain evidence="1">Daus_M_001</strain>
        <tissue evidence="1">Leg muscle</tissue>
    </source>
</reference>
<accession>A0ABQ9II75</accession>
<evidence type="ECO:0000313" key="1">
    <source>
        <dbReference type="EMBL" id="KAJ8895538.1"/>
    </source>
</evidence>
<name>A0ABQ9II75_9NEOP</name>
<gene>
    <name evidence="1" type="ORF">PR048_000874</name>
</gene>
<feature type="non-terminal residue" evidence="1">
    <location>
        <position position="87"/>
    </location>
</feature>